<accession>A0ABW2SQ56</accession>
<feature type="binding site" evidence="8">
    <location>
        <position position="215"/>
    </location>
    <ligand>
        <name>Mn(2+)</name>
        <dbReference type="ChEBI" id="CHEBI:29035"/>
    </ligand>
</feature>
<feature type="binding site" evidence="8">
    <location>
        <position position="148"/>
    </location>
    <ligand>
        <name>Mn(2+)</name>
        <dbReference type="ChEBI" id="CHEBI:29035"/>
    </ligand>
</feature>
<keyword evidence="5 8" id="KW-0460">Magnesium</keyword>
<evidence type="ECO:0000256" key="4">
    <source>
        <dbReference type="ARBA" id="ARBA00022801"/>
    </source>
</evidence>
<keyword evidence="2 8" id="KW-0479">Metal-binding</keyword>
<dbReference type="EC" id="3.1.-.-" evidence="8"/>
<dbReference type="Proteomes" id="UP001596527">
    <property type="component" value="Unassembled WGS sequence"/>
</dbReference>
<reference evidence="10" key="1">
    <citation type="journal article" date="2019" name="Int. J. Syst. Evol. Microbiol.">
        <title>The Global Catalogue of Microorganisms (GCM) 10K type strain sequencing project: providing services to taxonomists for standard genome sequencing and annotation.</title>
        <authorList>
            <consortium name="The Broad Institute Genomics Platform"/>
            <consortium name="The Broad Institute Genome Sequencing Center for Infectious Disease"/>
            <person name="Wu L."/>
            <person name="Ma J."/>
        </authorList>
    </citation>
    <scope>NUCLEOTIDE SEQUENCE [LARGE SCALE GENOMIC DNA]</scope>
    <source>
        <strain evidence="10">CCUG 56698</strain>
    </source>
</reference>
<keyword evidence="4 8" id="KW-0378">Hydrolase</keyword>
<organism evidence="9 10">
    <name type="scientific">Schaalia naturae</name>
    <dbReference type="NCBI Taxonomy" id="635203"/>
    <lineage>
        <taxon>Bacteria</taxon>
        <taxon>Bacillati</taxon>
        <taxon>Actinomycetota</taxon>
        <taxon>Actinomycetes</taxon>
        <taxon>Actinomycetales</taxon>
        <taxon>Actinomycetaceae</taxon>
        <taxon>Schaalia</taxon>
    </lineage>
</organism>
<keyword evidence="6 8" id="KW-0051">Antiviral defense</keyword>
<dbReference type="Gene3D" id="3.100.10.20">
    <property type="entry name" value="CRISPR-associated endonuclease Cas1, N-terminal domain"/>
    <property type="match status" value="1"/>
</dbReference>
<evidence type="ECO:0000256" key="3">
    <source>
        <dbReference type="ARBA" id="ARBA00022759"/>
    </source>
</evidence>
<evidence type="ECO:0000256" key="5">
    <source>
        <dbReference type="ARBA" id="ARBA00022842"/>
    </source>
</evidence>
<proteinExistence type="inferred from homology"/>
<dbReference type="Gene3D" id="1.20.120.920">
    <property type="entry name" value="CRISPR-associated endonuclease Cas1, C-terminal domain"/>
    <property type="match status" value="1"/>
</dbReference>
<comment type="subunit">
    <text evidence="8">Homodimer, forms a heterotetramer with a Cas2 homodimer.</text>
</comment>
<evidence type="ECO:0000256" key="2">
    <source>
        <dbReference type="ARBA" id="ARBA00022723"/>
    </source>
</evidence>
<dbReference type="PANTHER" id="PTHR34353:SF3">
    <property type="entry name" value="CRISPR-ASSOCIATED ENDONUCLEASE CAS1"/>
    <property type="match status" value="1"/>
</dbReference>
<comment type="function">
    <text evidence="8">CRISPR (clustered regularly interspaced short palindromic repeat), is an adaptive immune system that provides protection against mobile genetic elements (viruses, transposable elements and conjugative plasmids). CRISPR clusters contain spacers, sequences complementary to antecedent mobile elements, and target invading nucleic acids. CRISPR clusters are transcribed and processed into CRISPR RNA (crRNA). Acts as a dsDNA endonuclease. Involved in the integration of spacer DNA into the CRISPR cassette.</text>
</comment>
<evidence type="ECO:0000256" key="1">
    <source>
        <dbReference type="ARBA" id="ARBA00022722"/>
    </source>
</evidence>
<dbReference type="HAMAP" id="MF_01470">
    <property type="entry name" value="Cas1"/>
    <property type="match status" value="1"/>
</dbReference>
<evidence type="ECO:0000313" key="9">
    <source>
        <dbReference type="EMBL" id="MFC7581991.1"/>
    </source>
</evidence>
<sequence length="332" mass="35932">MTNGIPGAPPPDPKDLVRAQDRLTFLYVERCVIHRDSNALTVTDSRGVAHVPAAALGVLMMGPGVRITHSAVSLLSESGSTAVWVGENGVRYYAHGNPPSRSSRLLIAQAAAVSDPAARLTVARLMYQMRFEGEDVSKLSMQQLRGREGARVRRLYRTHSERTGVPWDRREYDPENFDDGSVVNRALSAANSALYGAVHAVIVALGCASGLGFVHTGNYRSFVYDIADLYKADLSIPIAFDVAALELEKGVGSEARTRMRDAMREARILATCVHDIKGLLAEVRPELVGGSSGDPRDDGDFTDDLLVEDLALWDDRGATVAAGISYSEGYEE</sequence>
<evidence type="ECO:0000256" key="7">
    <source>
        <dbReference type="ARBA" id="ARBA00023125"/>
    </source>
</evidence>
<dbReference type="InterPro" id="IPR042206">
    <property type="entry name" value="CRISPR-assoc_Cas1_C"/>
</dbReference>
<evidence type="ECO:0000256" key="8">
    <source>
        <dbReference type="HAMAP-Rule" id="MF_01470"/>
    </source>
</evidence>
<dbReference type="RefSeq" id="WP_380975760.1">
    <property type="nucleotide sequence ID" value="NZ_JBHTEF010000001.1"/>
</dbReference>
<dbReference type="PANTHER" id="PTHR34353">
    <property type="entry name" value="CRISPR-ASSOCIATED ENDONUCLEASE CAS1 1"/>
    <property type="match status" value="1"/>
</dbReference>
<comment type="similarity">
    <text evidence="8">Belongs to the CRISPR-associated endonuclease Cas1 family.</text>
</comment>
<protein>
    <recommendedName>
        <fullName evidence="8">CRISPR-associated endonuclease Cas1</fullName>
        <ecNumber evidence="8">3.1.-.-</ecNumber>
    </recommendedName>
</protein>
<dbReference type="GO" id="GO:0004519">
    <property type="term" value="F:endonuclease activity"/>
    <property type="evidence" value="ECO:0007669"/>
    <property type="project" value="UniProtKB-KW"/>
</dbReference>
<dbReference type="CDD" id="cd09719">
    <property type="entry name" value="Cas1_I-E"/>
    <property type="match status" value="1"/>
</dbReference>
<dbReference type="InterPro" id="IPR033641">
    <property type="entry name" value="Cas1_I-E"/>
</dbReference>
<feature type="binding site" evidence="8">
    <location>
        <position position="228"/>
    </location>
    <ligand>
        <name>Mn(2+)</name>
        <dbReference type="ChEBI" id="CHEBI:29035"/>
    </ligand>
</feature>
<evidence type="ECO:0000256" key="6">
    <source>
        <dbReference type="ARBA" id="ARBA00023118"/>
    </source>
</evidence>
<evidence type="ECO:0000313" key="10">
    <source>
        <dbReference type="Proteomes" id="UP001596527"/>
    </source>
</evidence>
<name>A0ABW2SQ56_9ACTO</name>
<keyword evidence="7 8" id="KW-0238">DNA-binding</keyword>
<dbReference type="EMBL" id="JBHTEF010000001">
    <property type="protein sequence ID" value="MFC7581991.1"/>
    <property type="molecule type" value="Genomic_DNA"/>
</dbReference>
<dbReference type="InterPro" id="IPR019851">
    <property type="entry name" value="CRISPR-assoc_Cas1_ECOLI"/>
</dbReference>
<dbReference type="InterPro" id="IPR050646">
    <property type="entry name" value="Cas1"/>
</dbReference>
<dbReference type="Pfam" id="PF01867">
    <property type="entry name" value="Cas_Cas1"/>
    <property type="match status" value="1"/>
</dbReference>
<comment type="caution">
    <text evidence="9">The sequence shown here is derived from an EMBL/GenBank/DDBJ whole genome shotgun (WGS) entry which is preliminary data.</text>
</comment>
<dbReference type="InterPro" id="IPR002729">
    <property type="entry name" value="CRISPR-assoc_Cas1"/>
</dbReference>
<keyword evidence="10" id="KW-1185">Reference proteome</keyword>
<dbReference type="InterPro" id="IPR042211">
    <property type="entry name" value="CRISPR-assoc_Cas1_N"/>
</dbReference>
<gene>
    <name evidence="9" type="primary">cas1e</name>
    <name evidence="8" type="synonym">cas1</name>
    <name evidence="9" type="ORF">ACFQWG_12375</name>
</gene>
<keyword evidence="8" id="KW-0464">Manganese</keyword>
<keyword evidence="1 8" id="KW-0540">Nuclease</keyword>
<comment type="cofactor">
    <cofactor evidence="8">
        <name>Mg(2+)</name>
        <dbReference type="ChEBI" id="CHEBI:18420"/>
    </cofactor>
    <cofactor evidence="8">
        <name>Mn(2+)</name>
        <dbReference type="ChEBI" id="CHEBI:29035"/>
    </cofactor>
</comment>
<keyword evidence="3 8" id="KW-0255">Endonuclease</keyword>
<dbReference type="NCBIfam" id="TIGR03638">
    <property type="entry name" value="cas1_ECOLI"/>
    <property type="match status" value="1"/>
</dbReference>